<reference evidence="2 3" key="1">
    <citation type="journal article" date="2011" name="Genome Biol. Evol.">
        <title>Integration of the genetic map and genome assembly of fugu facilitates insights into distinct features of genome evolution in teleosts and mammals.</title>
        <authorList>
            <person name="Kai W."/>
            <person name="Kikuchi K."/>
            <person name="Tohari S."/>
            <person name="Chew A.K."/>
            <person name="Tay A."/>
            <person name="Fujiwara A."/>
            <person name="Hosoya S."/>
            <person name="Suetake H."/>
            <person name="Naruse K."/>
            <person name="Brenner S."/>
            <person name="Suzuki Y."/>
            <person name="Venkatesh B."/>
        </authorList>
    </citation>
    <scope>NUCLEOTIDE SEQUENCE [LARGE SCALE GENOMIC DNA]</scope>
</reference>
<sequence>AARGFLLLLFLISTEATEAWNTYSSSAEYTGYRVDIGTCRDVAGGRLKCCLWSPTGWNAQGSPSLTQAATHAFFSAFLFIYFFKRSTVK</sequence>
<proteinExistence type="predicted"/>
<evidence type="ECO:0000256" key="1">
    <source>
        <dbReference type="SAM" id="SignalP"/>
    </source>
</evidence>
<evidence type="ECO:0000313" key="3">
    <source>
        <dbReference type="Proteomes" id="UP000005226"/>
    </source>
</evidence>
<organism evidence="2 3">
    <name type="scientific">Takifugu rubripes</name>
    <name type="common">Japanese pufferfish</name>
    <name type="synonym">Fugu rubripes</name>
    <dbReference type="NCBI Taxonomy" id="31033"/>
    <lineage>
        <taxon>Eukaryota</taxon>
        <taxon>Metazoa</taxon>
        <taxon>Chordata</taxon>
        <taxon>Craniata</taxon>
        <taxon>Vertebrata</taxon>
        <taxon>Euteleostomi</taxon>
        <taxon>Actinopterygii</taxon>
        <taxon>Neopterygii</taxon>
        <taxon>Teleostei</taxon>
        <taxon>Neoteleostei</taxon>
        <taxon>Acanthomorphata</taxon>
        <taxon>Eupercaria</taxon>
        <taxon>Tetraodontiformes</taxon>
        <taxon>Tetradontoidea</taxon>
        <taxon>Tetraodontidae</taxon>
        <taxon>Takifugu</taxon>
    </lineage>
</organism>
<reference evidence="2" key="2">
    <citation type="submission" date="2025-08" db="UniProtKB">
        <authorList>
            <consortium name="Ensembl"/>
        </authorList>
    </citation>
    <scope>IDENTIFICATION</scope>
</reference>
<protein>
    <submittedName>
        <fullName evidence="2">Uncharacterized protein</fullName>
    </submittedName>
</protein>
<accession>A0A674MNW0</accession>
<name>A0A674MNW0_TAKRU</name>
<feature type="chain" id="PRO_5025349636" evidence="1">
    <location>
        <begin position="20"/>
        <end position="89"/>
    </location>
</feature>
<dbReference type="AlphaFoldDB" id="A0A674MNW0"/>
<keyword evidence="3" id="KW-1185">Reference proteome</keyword>
<dbReference type="Proteomes" id="UP000005226">
    <property type="component" value="Chromosome 8"/>
</dbReference>
<evidence type="ECO:0000313" key="2">
    <source>
        <dbReference type="Ensembl" id="ENSTRUP00000062811.1"/>
    </source>
</evidence>
<feature type="signal peptide" evidence="1">
    <location>
        <begin position="1"/>
        <end position="19"/>
    </location>
</feature>
<dbReference type="InParanoid" id="A0A674MNW0"/>
<reference evidence="2" key="3">
    <citation type="submission" date="2025-09" db="UniProtKB">
        <authorList>
            <consortium name="Ensembl"/>
        </authorList>
    </citation>
    <scope>IDENTIFICATION</scope>
</reference>
<dbReference type="Ensembl" id="ENSTRUT00000062691.1">
    <property type="protein sequence ID" value="ENSTRUP00000062811.1"/>
    <property type="gene ID" value="ENSTRUG00000028003.1"/>
</dbReference>
<keyword evidence="1" id="KW-0732">Signal</keyword>